<dbReference type="FunFam" id="3.80.10.10:FF:000213">
    <property type="entry name" value="Tyrosine-sulfated glycopeptide receptor 1"/>
    <property type="match status" value="1"/>
</dbReference>
<dbReference type="PANTHER" id="PTHR48063:SF46">
    <property type="entry name" value="LEUCINE-RICH REPEAT-CONTAINING N-TERMINAL PLANT-TYPE DOMAIN-CONTAINING PROTEIN"/>
    <property type="match status" value="1"/>
</dbReference>
<evidence type="ECO:0000313" key="14">
    <source>
        <dbReference type="EMBL" id="KAF5750032.1"/>
    </source>
</evidence>
<dbReference type="InterPro" id="IPR046956">
    <property type="entry name" value="RLP23-like"/>
</dbReference>
<dbReference type="InterPro" id="IPR001611">
    <property type="entry name" value="Leu-rich_rpt"/>
</dbReference>
<sequence length="281" mass="31579">MPADSDIRFEKLKVVVIANCRLTGSLPQWLSGCTKLQLLDLSWNHFGGMIPGWFGKFEDLFYLDISNNSFTGEIPRNLTVLPSLIIRNFSFQGPSLDIPFFMRRNIDSGALLYNQLDRFPPTLDLSCNSLTGPIWREFGKLKKLHVLNLRRNKLSGMIPSELSGMTSLERLDLALNNLSGNIPYSLEKLTFLSKFDVAYNQLDGKIPIGGQFSTFPDSSFEGNNLCGDHGAPLCPENIRTEKTWMEKKHRKTNTFIFGIAVGLVFGIVFVFALLGGRYLIS</sequence>
<dbReference type="Gene3D" id="3.80.10.10">
    <property type="entry name" value="Ribonuclease Inhibitor"/>
    <property type="match status" value="1"/>
</dbReference>
<keyword evidence="8" id="KW-0677">Repeat</keyword>
<gene>
    <name evidence="14" type="ORF">HS088_TW03G00362</name>
</gene>
<evidence type="ECO:0000256" key="13">
    <source>
        <dbReference type="SAM" id="Phobius"/>
    </source>
</evidence>
<comment type="similarity">
    <text evidence="3">Belongs to the RLP family.</text>
</comment>
<evidence type="ECO:0000256" key="10">
    <source>
        <dbReference type="ARBA" id="ARBA00023136"/>
    </source>
</evidence>
<dbReference type="InterPro" id="IPR032675">
    <property type="entry name" value="LRR_dom_sf"/>
</dbReference>
<evidence type="ECO:0000256" key="4">
    <source>
        <dbReference type="ARBA" id="ARBA00022475"/>
    </source>
</evidence>
<evidence type="ECO:0000256" key="9">
    <source>
        <dbReference type="ARBA" id="ARBA00022989"/>
    </source>
</evidence>
<reference evidence="14 15" key="1">
    <citation type="journal article" date="2020" name="Nat. Commun.">
        <title>Genome of Tripterygium wilfordii and identification of cytochrome P450 involved in triptolide biosynthesis.</title>
        <authorList>
            <person name="Tu L."/>
            <person name="Su P."/>
            <person name="Zhang Z."/>
            <person name="Gao L."/>
            <person name="Wang J."/>
            <person name="Hu T."/>
            <person name="Zhou J."/>
            <person name="Zhang Y."/>
            <person name="Zhao Y."/>
            <person name="Liu Y."/>
            <person name="Song Y."/>
            <person name="Tong Y."/>
            <person name="Lu Y."/>
            <person name="Yang J."/>
            <person name="Xu C."/>
            <person name="Jia M."/>
            <person name="Peters R.J."/>
            <person name="Huang L."/>
            <person name="Gao W."/>
        </authorList>
    </citation>
    <scope>NUCLEOTIDE SEQUENCE [LARGE SCALE GENOMIC DNA]</scope>
    <source>
        <strain evidence="15">cv. XIE 37</strain>
        <tissue evidence="14">Leaf</tissue>
    </source>
</reference>
<keyword evidence="6 13" id="KW-0812">Transmembrane</keyword>
<feature type="transmembrane region" description="Helical" evidence="13">
    <location>
        <begin position="255"/>
        <end position="280"/>
    </location>
</feature>
<dbReference type="OrthoDB" id="676979at2759"/>
<evidence type="ECO:0000256" key="1">
    <source>
        <dbReference type="ARBA" id="ARBA00004236"/>
    </source>
</evidence>
<comment type="subcellular location">
    <subcellularLocation>
        <location evidence="1">Cell membrane</location>
    </subcellularLocation>
    <subcellularLocation>
        <location evidence="2">Membrane</location>
        <topology evidence="2">Single-pass type I membrane protein</topology>
    </subcellularLocation>
</comment>
<keyword evidence="5" id="KW-0433">Leucine-rich repeat</keyword>
<dbReference type="Proteomes" id="UP000593562">
    <property type="component" value="Unassembled WGS sequence"/>
</dbReference>
<keyword evidence="7" id="KW-0732">Signal</keyword>
<comment type="caution">
    <text evidence="14">The sequence shown here is derived from an EMBL/GenBank/DDBJ whole genome shotgun (WGS) entry which is preliminary data.</text>
</comment>
<evidence type="ECO:0000256" key="12">
    <source>
        <dbReference type="ARBA" id="ARBA00023180"/>
    </source>
</evidence>
<evidence type="ECO:0000256" key="2">
    <source>
        <dbReference type="ARBA" id="ARBA00004479"/>
    </source>
</evidence>
<dbReference type="InParanoid" id="A0A7J7DUI6"/>
<evidence type="ECO:0000256" key="7">
    <source>
        <dbReference type="ARBA" id="ARBA00022729"/>
    </source>
</evidence>
<keyword evidence="12" id="KW-0325">Glycoprotein</keyword>
<dbReference type="GO" id="GO:0005886">
    <property type="term" value="C:plasma membrane"/>
    <property type="evidence" value="ECO:0007669"/>
    <property type="project" value="UniProtKB-SubCell"/>
</dbReference>
<evidence type="ECO:0000256" key="3">
    <source>
        <dbReference type="ARBA" id="ARBA00009592"/>
    </source>
</evidence>
<keyword evidence="9 13" id="KW-1133">Transmembrane helix</keyword>
<evidence type="ECO:0000256" key="11">
    <source>
        <dbReference type="ARBA" id="ARBA00023170"/>
    </source>
</evidence>
<evidence type="ECO:0000313" key="15">
    <source>
        <dbReference type="Proteomes" id="UP000593562"/>
    </source>
</evidence>
<proteinExistence type="inferred from homology"/>
<keyword evidence="4" id="KW-1003">Cell membrane</keyword>
<dbReference type="EMBL" id="JAAARO010000003">
    <property type="protein sequence ID" value="KAF5750032.1"/>
    <property type="molecule type" value="Genomic_DNA"/>
</dbReference>
<keyword evidence="11 14" id="KW-0675">Receptor</keyword>
<dbReference type="AlphaFoldDB" id="A0A7J7DUI6"/>
<dbReference type="PANTHER" id="PTHR48063">
    <property type="entry name" value="LRR RECEPTOR-LIKE KINASE"/>
    <property type="match status" value="1"/>
</dbReference>
<name>A0A7J7DUI6_TRIWF</name>
<evidence type="ECO:0000256" key="6">
    <source>
        <dbReference type="ARBA" id="ARBA00022692"/>
    </source>
</evidence>
<dbReference type="Pfam" id="PF13855">
    <property type="entry name" value="LRR_8"/>
    <property type="match status" value="2"/>
</dbReference>
<keyword evidence="10 13" id="KW-0472">Membrane</keyword>
<dbReference type="SUPFAM" id="SSF52058">
    <property type="entry name" value="L domain-like"/>
    <property type="match status" value="1"/>
</dbReference>
<protein>
    <submittedName>
        <fullName evidence="14">Putative Phytosulfokine receptor</fullName>
    </submittedName>
</protein>
<organism evidence="14 15">
    <name type="scientific">Tripterygium wilfordii</name>
    <name type="common">Thunder God vine</name>
    <dbReference type="NCBI Taxonomy" id="458696"/>
    <lineage>
        <taxon>Eukaryota</taxon>
        <taxon>Viridiplantae</taxon>
        <taxon>Streptophyta</taxon>
        <taxon>Embryophyta</taxon>
        <taxon>Tracheophyta</taxon>
        <taxon>Spermatophyta</taxon>
        <taxon>Magnoliopsida</taxon>
        <taxon>eudicotyledons</taxon>
        <taxon>Gunneridae</taxon>
        <taxon>Pentapetalae</taxon>
        <taxon>rosids</taxon>
        <taxon>fabids</taxon>
        <taxon>Celastrales</taxon>
        <taxon>Celastraceae</taxon>
        <taxon>Tripterygium</taxon>
    </lineage>
</organism>
<evidence type="ECO:0000256" key="5">
    <source>
        <dbReference type="ARBA" id="ARBA00022614"/>
    </source>
</evidence>
<keyword evidence="15" id="KW-1185">Reference proteome</keyword>
<accession>A0A7J7DUI6</accession>
<evidence type="ECO:0000256" key="8">
    <source>
        <dbReference type="ARBA" id="ARBA00022737"/>
    </source>
</evidence>